<feature type="compositionally biased region" description="Low complexity" evidence="1">
    <location>
        <begin position="753"/>
        <end position="765"/>
    </location>
</feature>
<feature type="compositionally biased region" description="Polar residues" evidence="1">
    <location>
        <begin position="465"/>
        <end position="483"/>
    </location>
</feature>
<feature type="region of interest" description="Disordered" evidence="1">
    <location>
        <begin position="398"/>
        <end position="425"/>
    </location>
</feature>
<feature type="compositionally biased region" description="Polar residues" evidence="1">
    <location>
        <begin position="444"/>
        <end position="457"/>
    </location>
</feature>
<reference evidence="3" key="1">
    <citation type="submission" date="2023-12" db="EMBL/GenBank/DDBJ databases">
        <title>Genome assembly of Anisodus tanguticus.</title>
        <authorList>
            <person name="Wang Y.-J."/>
        </authorList>
    </citation>
    <scope>NUCLEOTIDE SEQUENCE</scope>
    <source>
        <strain evidence="3">KB-2021</strain>
        <tissue evidence="3">Leaf</tissue>
    </source>
</reference>
<feature type="compositionally biased region" description="Basic and acidic residues" evidence="1">
    <location>
        <begin position="663"/>
        <end position="673"/>
    </location>
</feature>
<evidence type="ECO:0000256" key="1">
    <source>
        <dbReference type="SAM" id="MobiDB-lite"/>
    </source>
</evidence>
<comment type="caution">
    <text evidence="3">The sequence shown here is derived from an EMBL/GenBank/DDBJ whole genome shotgun (WGS) entry which is preliminary data.</text>
</comment>
<dbReference type="InterPro" id="IPR045107">
    <property type="entry name" value="SAC3/GANP/THP3"/>
</dbReference>
<feature type="compositionally biased region" description="Polar residues" evidence="1">
    <location>
        <begin position="688"/>
        <end position="709"/>
    </location>
</feature>
<sequence>MINPSTAPIVSNPVLNPAASAHRIVEVSKKKIPTKSKSSKPLKSLSVASKRKKVSKAGRAVEFVQISVGGDWDKNVEATIRSNDPNSLEDIKQLNRSLIERDDVNERTMNQVSATNTMTTLDPSSQENHQVVEPNQHHMSSYYAPPNSTVAPWSAHSADSYARENGVVSHSGYDHDQQAAPPPSRNVQDGLNVATSATTPSSGATNVQQDYSSYGTYQSTDPYGYNNTGYAAYYNGYQQQPNQSYSQPSGAYQNTGAPYQPISSFPNTGSYAGPASYSSTYYNPGDYQTSGGYTSGAYNNQTNTWHEGQYAAYTSHQYPSYNSDSNAAYSSTTAPAASQYQQQYKQWADYYNHTQNDVICAPGTENISVSNVSSLSCPVPAGYSASDVQAAASHAYPGSSVQAPASHAPSGKPEPGLSALSAVQPPAVGGNVHDSYWKQWAPSFQNQQPDPVQSYGQTPLDITPSHENLSTQQSSSCSQGPSTQYQASYQMPYSYQSSLPTVQQTVTSADTSSASKLQIPTNPRITSTLTMGLPKLDMQSSTTNAPAKPAYVSVALPKPIEKLSSHTGDNALKPDTFPKSLCGYVERALARCKDDAQMVASQAVMKEIITKATADGTLHTRDWDTEPLFRLSTVDADKERVIFSAPVSSSPKSKRSPSRRYKSRWEPLVEEKPTVQPASITPDASKYASWNRQFSGGKSDNKVNNSSHVKFSLPQRKTPKTDVFRPAKRQCVGDGMDAADNGEASSDSDKEQSQSANKSAAVAAADTPEERKRRENRSKRFERGHGSRVASNDNRSRNGGAGNVYARRATALVLSRNIEENGNCAVEDIDWDALTVKGTCQEIEKRYLRLTSAPDPATVDLLILLLLLEIVGECIIFIDNFHSASFDDFSKVALLLQVRPEEVLEKALNMVQSSPKNYLYKCDQLKSIRQDLTVQRIRNELTVKVYETHGRLAIEVGDLSEYNQCHAQLKTLYAEGIKGCDMEFAAYNLLCVLLHSSNNRDLLLALSRLPAEARRSNAVKHALSVRAAVSSGNYVAFFRLYKTAPNLNTCLMDLYADKMRYAAVRCMSRSNRPTVPVTYIAQVLGFTSVISTTEESEDTDGMEDCVEWLKAHGACLTSDNSGEMQFDAKASVSTLYMPEPEDAVSHGDASLAVNDFLTRNLV</sequence>
<evidence type="ECO:0000313" key="3">
    <source>
        <dbReference type="EMBL" id="KAK4353676.1"/>
    </source>
</evidence>
<dbReference type="PANTHER" id="PTHR12436">
    <property type="entry name" value="80 KDA MCM3-ASSOCIATED PROTEIN"/>
    <property type="match status" value="1"/>
</dbReference>
<dbReference type="FunFam" id="1.25.40.990:FF:000005">
    <property type="entry name" value="Putative SAC3/GANP family protein"/>
    <property type="match status" value="1"/>
</dbReference>
<dbReference type="EMBL" id="JAVYJV010000014">
    <property type="protein sequence ID" value="KAK4353676.1"/>
    <property type="molecule type" value="Genomic_DNA"/>
</dbReference>
<feature type="compositionally biased region" description="Basic and acidic residues" evidence="1">
    <location>
        <begin position="768"/>
        <end position="785"/>
    </location>
</feature>
<evidence type="ECO:0000259" key="2">
    <source>
        <dbReference type="PROSITE" id="PS50250"/>
    </source>
</evidence>
<keyword evidence="4" id="KW-1185">Reference proteome</keyword>
<feature type="compositionally biased region" description="Basic residues" evidence="1">
    <location>
        <begin position="652"/>
        <end position="662"/>
    </location>
</feature>
<dbReference type="GO" id="GO:0005634">
    <property type="term" value="C:nucleus"/>
    <property type="evidence" value="ECO:0007669"/>
    <property type="project" value="TreeGrafter"/>
</dbReference>
<dbReference type="Proteomes" id="UP001291623">
    <property type="component" value="Unassembled WGS sequence"/>
</dbReference>
<feature type="region of interest" description="Disordered" evidence="1">
    <location>
        <begin position="645"/>
        <end position="801"/>
    </location>
</feature>
<dbReference type="AlphaFoldDB" id="A0AAE1RME8"/>
<feature type="domain" description="PCI" evidence="2">
    <location>
        <begin position="958"/>
        <end position="1142"/>
    </location>
</feature>
<accession>A0AAE1RME8</accession>
<feature type="region of interest" description="Disordered" evidence="1">
    <location>
        <begin position="168"/>
        <end position="187"/>
    </location>
</feature>
<dbReference type="PANTHER" id="PTHR12436:SF4">
    <property type="entry name" value="LEUKOCYTE RECEPTOR CLUSTER MEMBER 8"/>
    <property type="match status" value="1"/>
</dbReference>
<dbReference type="InterPro" id="IPR005062">
    <property type="entry name" value="SAC3/GANP/THP3_conserved"/>
</dbReference>
<organism evidence="3 4">
    <name type="scientific">Anisodus tanguticus</name>
    <dbReference type="NCBI Taxonomy" id="243964"/>
    <lineage>
        <taxon>Eukaryota</taxon>
        <taxon>Viridiplantae</taxon>
        <taxon>Streptophyta</taxon>
        <taxon>Embryophyta</taxon>
        <taxon>Tracheophyta</taxon>
        <taxon>Spermatophyta</taxon>
        <taxon>Magnoliopsida</taxon>
        <taxon>eudicotyledons</taxon>
        <taxon>Gunneridae</taxon>
        <taxon>Pentapetalae</taxon>
        <taxon>asterids</taxon>
        <taxon>lamiids</taxon>
        <taxon>Solanales</taxon>
        <taxon>Solanaceae</taxon>
        <taxon>Solanoideae</taxon>
        <taxon>Hyoscyameae</taxon>
        <taxon>Anisodus</taxon>
    </lineage>
</organism>
<protein>
    <recommendedName>
        <fullName evidence="2">PCI domain-containing protein</fullName>
    </recommendedName>
</protein>
<feature type="region of interest" description="Disordered" evidence="1">
    <location>
        <begin position="444"/>
        <end position="483"/>
    </location>
</feature>
<evidence type="ECO:0000313" key="4">
    <source>
        <dbReference type="Proteomes" id="UP001291623"/>
    </source>
</evidence>
<dbReference type="InterPro" id="IPR000717">
    <property type="entry name" value="PCI_dom"/>
</dbReference>
<proteinExistence type="predicted"/>
<dbReference type="PROSITE" id="PS50250">
    <property type="entry name" value="PCI"/>
    <property type="match status" value="1"/>
</dbReference>
<name>A0AAE1RME8_9SOLA</name>
<dbReference type="Pfam" id="PF03399">
    <property type="entry name" value="SAC3_GANP"/>
    <property type="match status" value="1"/>
</dbReference>
<dbReference type="Gene3D" id="1.25.40.990">
    <property type="match status" value="1"/>
</dbReference>
<gene>
    <name evidence="3" type="ORF">RND71_025870</name>
</gene>